<comment type="similarity">
    <text evidence="2">Belongs to the oligopeptide OPT transporter family.</text>
</comment>
<sequence length="425" mass="47066">MKGYEGLGIKPKNVALNQLFGGFTGLSLIPITFDWTYVLAYLGDLLLAPVLAFVNALGGLVIFVIISVIGISCTGAFYSDYLPVKHLSDLRQHTVLLQCVQNPHRRPLLEPDCSQSLQPLIPGSSLNYVLPFAALMAVVVHKALFYGNDISYRFKAARIQEPHVPTCMILATRNITLSLNVISPFLAGYMILGKPVGVIKLKVFSTICLGQASFPARALHEPPQNIFSCQLVASIWACFVQVAVMNWTLGSIDGNPERPFHLPERQRILLIYSTAQSCITIGVIGPKRMFGPDSTYRAIQFYLLLGALLPMPFYFLGRFFPRSPLRVLSAPVMLGAMAWLPPYAFLRPLSASLRFPSLLPLPTNHRTIIGNELTNPQRNPPLLRPLGWWHHYNYIAAAGLDASLEISTIVIILAITFPEFSVPQR</sequence>
<comment type="caution">
    <text evidence="10">The sequence shown here is derived from an EMBL/GenBank/DDBJ whole genome shotgun (WGS) entry which is preliminary data.</text>
</comment>
<evidence type="ECO:0000256" key="6">
    <source>
        <dbReference type="ARBA" id="ARBA00022927"/>
    </source>
</evidence>
<evidence type="ECO:0000313" key="11">
    <source>
        <dbReference type="Proteomes" id="UP000242519"/>
    </source>
</evidence>
<organism evidence="10 11">
    <name type="scientific">Diplocarpon coronariae</name>
    <dbReference type="NCBI Taxonomy" id="2795749"/>
    <lineage>
        <taxon>Eukaryota</taxon>
        <taxon>Fungi</taxon>
        <taxon>Dikarya</taxon>
        <taxon>Ascomycota</taxon>
        <taxon>Pezizomycotina</taxon>
        <taxon>Leotiomycetes</taxon>
        <taxon>Helotiales</taxon>
        <taxon>Drepanopezizaceae</taxon>
        <taxon>Diplocarpon</taxon>
    </lineage>
</organism>
<dbReference type="AlphaFoldDB" id="A0A218ZAS7"/>
<evidence type="ECO:0000256" key="3">
    <source>
        <dbReference type="ARBA" id="ARBA00022448"/>
    </source>
</evidence>
<feature type="transmembrane region" description="Helical" evidence="9">
    <location>
        <begin position="328"/>
        <end position="346"/>
    </location>
</feature>
<dbReference type="GO" id="GO:0015031">
    <property type="term" value="P:protein transport"/>
    <property type="evidence" value="ECO:0007669"/>
    <property type="project" value="UniProtKB-KW"/>
</dbReference>
<dbReference type="Proteomes" id="UP000242519">
    <property type="component" value="Unassembled WGS sequence"/>
</dbReference>
<name>A0A218ZAS7_9HELO</name>
<keyword evidence="4 9" id="KW-0812">Transmembrane</keyword>
<evidence type="ECO:0000313" key="10">
    <source>
        <dbReference type="EMBL" id="OWP04690.1"/>
    </source>
</evidence>
<keyword evidence="5" id="KW-0571">Peptide transport</keyword>
<gene>
    <name evidence="10" type="ORF">B2J93_5709</name>
</gene>
<accession>A0A218ZAS7</accession>
<dbReference type="InterPro" id="IPR004648">
    <property type="entry name" value="Oligpept_transpt"/>
</dbReference>
<dbReference type="InterPro" id="IPR004813">
    <property type="entry name" value="OPT"/>
</dbReference>
<dbReference type="InParanoid" id="A0A218ZAS7"/>
<proteinExistence type="inferred from homology"/>
<feature type="transmembrane region" description="Helical" evidence="9">
    <location>
        <begin position="298"/>
        <end position="316"/>
    </location>
</feature>
<feature type="transmembrane region" description="Helical" evidence="9">
    <location>
        <begin position="20"/>
        <end position="43"/>
    </location>
</feature>
<dbReference type="EMBL" id="MZNU01000095">
    <property type="protein sequence ID" value="OWP04690.1"/>
    <property type="molecule type" value="Genomic_DNA"/>
</dbReference>
<evidence type="ECO:0000256" key="4">
    <source>
        <dbReference type="ARBA" id="ARBA00022692"/>
    </source>
</evidence>
<evidence type="ECO:0000256" key="8">
    <source>
        <dbReference type="ARBA" id="ARBA00023136"/>
    </source>
</evidence>
<dbReference type="PANTHER" id="PTHR22601">
    <property type="entry name" value="ISP4 LIKE PROTEIN"/>
    <property type="match status" value="1"/>
</dbReference>
<dbReference type="Pfam" id="PF03169">
    <property type="entry name" value="OPT"/>
    <property type="match status" value="2"/>
</dbReference>
<dbReference type="OrthoDB" id="9986677at2759"/>
<evidence type="ECO:0000256" key="2">
    <source>
        <dbReference type="ARBA" id="ARBA00008807"/>
    </source>
</evidence>
<dbReference type="GO" id="GO:0016020">
    <property type="term" value="C:membrane"/>
    <property type="evidence" value="ECO:0007669"/>
    <property type="project" value="UniProtKB-SubCell"/>
</dbReference>
<keyword evidence="3" id="KW-0813">Transport</keyword>
<feature type="transmembrane region" description="Helical" evidence="9">
    <location>
        <begin position="50"/>
        <end position="78"/>
    </location>
</feature>
<keyword evidence="11" id="KW-1185">Reference proteome</keyword>
<evidence type="ECO:0000256" key="5">
    <source>
        <dbReference type="ARBA" id="ARBA00022856"/>
    </source>
</evidence>
<comment type="subcellular location">
    <subcellularLocation>
        <location evidence="1">Membrane</location>
        <topology evidence="1">Multi-pass membrane protein</topology>
    </subcellularLocation>
</comment>
<evidence type="ECO:0000256" key="9">
    <source>
        <dbReference type="SAM" id="Phobius"/>
    </source>
</evidence>
<keyword evidence="8 9" id="KW-0472">Membrane</keyword>
<keyword evidence="7 9" id="KW-1133">Transmembrane helix</keyword>
<keyword evidence="6" id="KW-0653">Protein transport</keyword>
<protein>
    <submittedName>
        <fullName evidence="10">Small oligopeptide transporter, OPT family protein</fullName>
    </submittedName>
</protein>
<reference evidence="10 11" key="1">
    <citation type="submission" date="2017-04" db="EMBL/GenBank/DDBJ databases">
        <title>Draft genome sequence of Marssonina coronaria NL1: causal agent of apple blotch.</title>
        <authorList>
            <person name="Cheng Q."/>
        </authorList>
    </citation>
    <scope>NUCLEOTIDE SEQUENCE [LARGE SCALE GENOMIC DNA]</scope>
    <source>
        <strain evidence="10 11">NL1</strain>
    </source>
</reference>
<evidence type="ECO:0000256" key="7">
    <source>
        <dbReference type="ARBA" id="ARBA00022989"/>
    </source>
</evidence>
<feature type="transmembrane region" description="Helical" evidence="9">
    <location>
        <begin position="128"/>
        <end position="147"/>
    </location>
</feature>
<feature type="transmembrane region" description="Helical" evidence="9">
    <location>
        <begin position="394"/>
        <end position="417"/>
    </location>
</feature>
<evidence type="ECO:0000256" key="1">
    <source>
        <dbReference type="ARBA" id="ARBA00004141"/>
    </source>
</evidence>
<feature type="transmembrane region" description="Helical" evidence="9">
    <location>
        <begin position="168"/>
        <end position="192"/>
    </location>
</feature>
<dbReference type="GO" id="GO:0035673">
    <property type="term" value="F:oligopeptide transmembrane transporter activity"/>
    <property type="evidence" value="ECO:0007669"/>
    <property type="project" value="InterPro"/>
</dbReference>